<dbReference type="CDD" id="cd00366">
    <property type="entry name" value="ASKHA_NBD_FGGY"/>
    <property type="match status" value="1"/>
</dbReference>
<dbReference type="EMBL" id="RHJS01000002">
    <property type="protein sequence ID" value="RRK30856.1"/>
    <property type="molecule type" value="Genomic_DNA"/>
</dbReference>
<evidence type="ECO:0000256" key="3">
    <source>
        <dbReference type="ARBA" id="ARBA00022777"/>
    </source>
</evidence>
<dbReference type="GO" id="GO:0005975">
    <property type="term" value="P:carbohydrate metabolic process"/>
    <property type="evidence" value="ECO:0007669"/>
    <property type="project" value="InterPro"/>
</dbReference>
<comment type="similarity">
    <text evidence="1">Belongs to the FGGY kinase family.</text>
</comment>
<dbReference type="PANTHER" id="PTHR43095">
    <property type="entry name" value="SUGAR KINASE"/>
    <property type="match status" value="1"/>
</dbReference>
<dbReference type="InterPro" id="IPR050406">
    <property type="entry name" value="FGGY_Carb_Kinase"/>
</dbReference>
<name>A0A3R8KSG9_9FIRM</name>
<dbReference type="PANTHER" id="PTHR43095:SF5">
    <property type="entry name" value="XYLULOSE KINASE"/>
    <property type="match status" value="1"/>
</dbReference>
<comment type="caution">
    <text evidence="6">The sequence shown here is derived from an EMBL/GenBank/DDBJ whole genome shotgun (WGS) entry which is preliminary data.</text>
</comment>
<dbReference type="SUPFAM" id="SSF53067">
    <property type="entry name" value="Actin-like ATPase domain"/>
    <property type="match status" value="2"/>
</dbReference>
<evidence type="ECO:0008006" key="8">
    <source>
        <dbReference type="Google" id="ProtNLM"/>
    </source>
</evidence>
<evidence type="ECO:0000259" key="5">
    <source>
        <dbReference type="Pfam" id="PF02782"/>
    </source>
</evidence>
<dbReference type="PIRSF" id="PIRSF000538">
    <property type="entry name" value="GlpK"/>
    <property type="match status" value="1"/>
</dbReference>
<feature type="domain" description="Carbohydrate kinase FGGY C-terminal" evidence="5">
    <location>
        <begin position="285"/>
        <end position="447"/>
    </location>
</feature>
<dbReference type="AlphaFoldDB" id="A0A3R8KSG9"/>
<dbReference type="InterPro" id="IPR018484">
    <property type="entry name" value="FGGY_N"/>
</dbReference>
<dbReference type="InterPro" id="IPR043129">
    <property type="entry name" value="ATPase_NBD"/>
</dbReference>
<evidence type="ECO:0000259" key="4">
    <source>
        <dbReference type="Pfam" id="PF00370"/>
    </source>
</evidence>
<evidence type="ECO:0000313" key="7">
    <source>
        <dbReference type="Proteomes" id="UP000274920"/>
    </source>
</evidence>
<accession>A0A3R8KSG9</accession>
<feature type="domain" description="Carbohydrate kinase FGGY N-terminal" evidence="4">
    <location>
        <begin position="2"/>
        <end position="244"/>
    </location>
</feature>
<sequence length="509" mass="56067">MAVDLGTSFIKSGLYDISGQCIAEAMEPVRDERPGPGIFIQKGEDLFASVLACMKQACARAENTGGTVEAIAFTGQMSGFMGVDKNWNDITTWSCSLDSRYMPYAKEQMELHKEEFLKTGGTNFPQMAPKYIWFKEEFPEESKKIKKYLMISGYVIGKLGKLDIDQAVMDTSYASWTGLADMNKGVWSEKICGSIGLEDKYLPRMVSSDYICGSLSEEYAKLTGLKSGIPLVAGAGDKVSGCLGAAIVEPGDSIFEASSYGEISCCVEEYRPDMEERRLDVLAAAIPGLYYATHFAAGSGITLDWAVNTFVRGPEENLKDAFIRADHMAAEVSPGCSGMMAVGLLGGSSMPLDGNLKGVFMGFDWSHGTGHFYRSLLESFSYDFSLALDRVRILYPEYKWDCMKMTGGGAKSKLWPQICADITGITHTTLDRNDVSMWGASILAGHAVGIFPDMKETAKQFVNDRRDFEAKHDMDEVYEKQKRIYREYTEIMGGFCEKLSASCVRSAVL</sequence>
<organism evidence="6 7">
    <name type="scientific">Schaedlerella arabinosiphila</name>
    <dbReference type="NCBI Taxonomy" id="2044587"/>
    <lineage>
        <taxon>Bacteria</taxon>
        <taxon>Bacillati</taxon>
        <taxon>Bacillota</taxon>
        <taxon>Clostridia</taxon>
        <taxon>Lachnospirales</taxon>
        <taxon>Lachnospiraceae</taxon>
        <taxon>Schaedlerella</taxon>
    </lineage>
</organism>
<gene>
    <name evidence="6" type="ORF">EBB54_05305</name>
</gene>
<reference evidence="6" key="1">
    <citation type="submission" date="2018-10" db="EMBL/GenBank/DDBJ databases">
        <title>Schaedlerella arabinophila gen. nov. sp. nov., isolated from the mouse intestinal tract and comparative analysis with the genome of the closely related altered Schaedler flora strain ASF502.</title>
        <authorList>
            <person name="Miyake S."/>
            <person name="Soh M."/>
            <person name="Seedorf H."/>
        </authorList>
    </citation>
    <scope>NUCLEOTIDE SEQUENCE [LARGE SCALE GENOMIC DNA]</scope>
    <source>
        <strain evidence="6">DSM 106076</strain>
    </source>
</reference>
<dbReference type="Gene3D" id="3.30.420.40">
    <property type="match status" value="2"/>
</dbReference>
<dbReference type="GO" id="GO:0016301">
    <property type="term" value="F:kinase activity"/>
    <property type="evidence" value="ECO:0007669"/>
    <property type="project" value="UniProtKB-KW"/>
</dbReference>
<dbReference type="Proteomes" id="UP000274920">
    <property type="component" value="Unassembled WGS sequence"/>
</dbReference>
<keyword evidence="7" id="KW-1185">Reference proteome</keyword>
<dbReference type="InterPro" id="IPR018485">
    <property type="entry name" value="FGGY_C"/>
</dbReference>
<evidence type="ECO:0000256" key="2">
    <source>
        <dbReference type="ARBA" id="ARBA00022679"/>
    </source>
</evidence>
<proteinExistence type="inferred from homology"/>
<keyword evidence="2" id="KW-0808">Transferase</keyword>
<evidence type="ECO:0000256" key="1">
    <source>
        <dbReference type="ARBA" id="ARBA00009156"/>
    </source>
</evidence>
<dbReference type="Pfam" id="PF00370">
    <property type="entry name" value="FGGY_N"/>
    <property type="match status" value="1"/>
</dbReference>
<evidence type="ECO:0000313" key="6">
    <source>
        <dbReference type="EMBL" id="RRK30856.1"/>
    </source>
</evidence>
<protein>
    <recommendedName>
        <fullName evidence="8">Xylulose kinase</fullName>
    </recommendedName>
</protein>
<dbReference type="Pfam" id="PF02782">
    <property type="entry name" value="FGGY_C"/>
    <property type="match status" value="1"/>
</dbReference>
<dbReference type="InterPro" id="IPR000577">
    <property type="entry name" value="Carb_kinase_FGGY"/>
</dbReference>
<keyword evidence="3" id="KW-0418">Kinase</keyword>